<protein>
    <recommendedName>
        <fullName evidence="2">Protein kinase domain-containing protein</fullName>
    </recommendedName>
</protein>
<dbReference type="GO" id="GO:0005524">
    <property type="term" value="F:ATP binding"/>
    <property type="evidence" value="ECO:0007669"/>
    <property type="project" value="InterPro"/>
</dbReference>
<evidence type="ECO:0000259" key="2">
    <source>
        <dbReference type="PROSITE" id="PS50011"/>
    </source>
</evidence>
<dbReference type="InterPro" id="IPR011009">
    <property type="entry name" value="Kinase-like_dom_sf"/>
</dbReference>
<feature type="region of interest" description="Disordered" evidence="1">
    <location>
        <begin position="424"/>
        <end position="449"/>
    </location>
</feature>
<dbReference type="SMART" id="SM00220">
    <property type="entry name" value="S_TKc"/>
    <property type="match status" value="1"/>
</dbReference>
<dbReference type="PROSITE" id="PS50011">
    <property type="entry name" value="PROTEIN_KINASE_DOM"/>
    <property type="match status" value="1"/>
</dbReference>
<evidence type="ECO:0000256" key="1">
    <source>
        <dbReference type="SAM" id="MobiDB-lite"/>
    </source>
</evidence>
<dbReference type="Gene3D" id="1.10.510.10">
    <property type="entry name" value="Transferase(Phosphotransferase) domain 1"/>
    <property type="match status" value="1"/>
</dbReference>
<dbReference type="PANTHER" id="PTHR24359">
    <property type="entry name" value="SERINE/THREONINE-PROTEIN KINASE SBK1"/>
    <property type="match status" value="1"/>
</dbReference>
<name>A0A3M2RJ20_9HYPO</name>
<proteinExistence type="predicted"/>
<dbReference type="GO" id="GO:0004674">
    <property type="term" value="F:protein serine/threonine kinase activity"/>
    <property type="evidence" value="ECO:0007669"/>
    <property type="project" value="TreeGrafter"/>
</dbReference>
<evidence type="ECO:0000313" key="4">
    <source>
        <dbReference type="Proteomes" id="UP000277212"/>
    </source>
</evidence>
<dbReference type="OrthoDB" id="1046782at2759"/>
<accession>A0A3M2RJ20</accession>
<dbReference type="STRING" id="2010991.A0A3M2RJ20"/>
<feature type="non-terminal residue" evidence="3">
    <location>
        <position position="1"/>
    </location>
</feature>
<feature type="domain" description="Protein kinase" evidence="2">
    <location>
        <begin position="110"/>
        <end position="413"/>
    </location>
</feature>
<dbReference type="PANTHER" id="PTHR24359:SF1">
    <property type="entry name" value="INHIBITOR OF NUCLEAR FACTOR KAPPA-B KINASE EPSILON SUBUNIT HOMOLOG 1-RELATED"/>
    <property type="match status" value="1"/>
</dbReference>
<gene>
    <name evidence="3" type="ORF">CDV36_014177</name>
</gene>
<dbReference type="Proteomes" id="UP000277212">
    <property type="component" value="Unassembled WGS sequence"/>
</dbReference>
<dbReference type="EMBL" id="NKUJ01000432">
    <property type="protein sequence ID" value="RMJ05159.1"/>
    <property type="molecule type" value="Genomic_DNA"/>
</dbReference>
<sequence length="449" mass="51628">LQYQDTVNGTVLACQISTLIVHEHLTGQLNERSLRDLLANGLTDDDIPFFRHDFDSFRLDKNNFPSFTHWGEAGMEVFLDKQWVVLAPILDLNDGQSLELRLEEGCALELSSCEEVACTHVGRVFSAEIPSREAGIPPRHVAVKQFINSKAYMHERCNFYKIRRINNIHLIKSLATCDDIHCIIFPWAKHGNLKQYWEEESYRSLPILIWSIKQLAGLASALRDLHEVKCCHGDLEPSNILYFEDGGGVLKIADLGKAQVYDSSADPDEDEAVMLPSKRVYEGPEIYWLTNGHKSLKYDCWSMGCVILEFLIWLLYDWRAVDGFRSSRVSAWNTFYCLKEPDLIAGDQRIKWLENIERHPNVDEAIKQLREDPRVRGTALDELVDLVDSKLLLVNPRCRLEADKMAKELRELVERCNAAQTPWANHEAPPEVPELFRQETRRESLSSYQ</sequence>
<dbReference type="AlphaFoldDB" id="A0A3M2RJ20"/>
<comment type="caution">
    <text evidence="3">The sequence shown here is derived from an EMBL/GenBank/DDBJ whole genome shotgun (WGS) entry which is preliminary data.</text>
</comment>
<organism evidence="3 4">
    <name type="scientific">Fusarium kuroshium</name>
    <dbReference type="NCBI Taxonomy" id="2010991"/>
    <lineage>
        <taxon>Eukaryota</taxon>
        <taxon>Fungi</taxon>
        <taxon>Dikarya</taxon>
        <taxon>Ascomycota</taxon>
        <taxon>Pezizomycotina</taxon>
        <taxon>Sordariomycetes</taxon>
        <taxon>Hypocreomycetidae</taxon>
        <taxon>Hypocreales</taxon>
        <taxon>Nectriaceae</taxon>
        <taxon>Fusarium</taxon>
        <taxon>Fusarium solani species complex</taxon>
    </lineage>
</organism>
<keyword evidence="4" id="KW-1185">Reference proteome</keyword>
<dbReference type="SUPFAM" id="SSF56112">
    <property type="entry name" value="Protein kinase-like (PK-like)"/>
    <property type="match status" value="1"/>
</dbReference>
<feature type="compositionally biased region" description="Basic and acidic residues" evidence="1">
    <location>
        <begin position="434"/>
        <end position="449"/>
    </location>
</feature>
<evidence type="ECO:0000313" key="3">
    <source>
        <dbReference type="EMBL" id="RMJ05159.1"/>
    </source>
</evidence>
<dbReference type="InterPro" id="IPR000719">
    <property type="entry name" value="Prot_kinase_dom"/>
</dbReference>
<reference evidence="3 4" key="1">
    <citation type="submission" date="2017-06" db="EMBL/GenBank/DDBJ databases">
        <title>Comparative genomic analysis of Ambrosia Fusariam Clade fungi.</title>
        <authorList>
            <person name="Stajich J.E."/>
            <person name="Carrillo J."/>
            <person name="Kijimoto T."/>
            <person name="Eskalen A."/>
            <person name="O'Donnell K."/>
            <person name="Kasson M."/>
        </authorList>
    </citation>
    <scope>NUCLEOTIDE SEQUENCE [LARGE SCALE GENOMIC DNA]</scope>
    <source>
        <strain evidence="3">UCR3666</strain>
    </source>
</reference>
<dbReference type="Pfam" id="PF00069">
    <property type="entry name" value="Pkinase"/>
    <property type="match status" value="1"/>
</dbReference>